<organism evidence="2 3">
    <name type="scientific">Micromonospora echinaurantiaca</name>
    <dbReference type="NCBI Taxonomy" id="47857"/>
    <lineage>
        <taxon>Bacteria</taxon>
        <taxon>Bacillati</taxon>
        <taxon>Actinomycetota</taxon>
        <taxon>Actinomycetes</taxon>
        <taxon>Micromonosporales</taxon>
        <taxon>Micromonosporaceae</taxon>
        <taxon>Micromonospora</taxon>
    </lineage>
</organism>
<evidence type="ECO:0000313" key="3">
    <source>
        <dbReference type="Proteomes" id="UP000198217"/>
    </source>
</evidence>
<gene>
    <name evidence="2" type="ORF">GA0070609_6264</name>
</gene>
<feature type="region of interest" description="Disordered" evidence="1">
    <location>
        <begin position="21"/>
        <end position="67"/>
    </location>
</feature>
<evidence type="ECO:0000313" key="2">
    <source>
        <dbReference type="EMBL" id="SCG80131.1"/>
    </source>
</evidence>
<feature type="region of interest" description="Disordered" evidence="1">
    <location>
        <begin position="89"/>
        <end position="153"/>
    </location>
</feature>
<sequence>MPGQATCPGIALFSGRIRAAGPRSVSAPAQVAHRSRSAAAAGARRRRFPGAPWREPPVVPARPTGVRRATRTTVAGLAAVLGLAGCAGPQEESAVPTQPTPPTSPADPGLASTADTPSTGPTPAAPSGRPSRATTDLPTMGPPTAPPSQPTDLRKANIVAGRITRGGAGPCYGLVTDDGREYALHGVGKGNFATGSWVRVTIGPADPAADCGPGTPASIVTISPVG</sequence>
<evidence type="ECO:0000256" key="1">
    <source>
        <dbReference type="SAM" id="MobiDB-lite"/>
    </source>
</evidence>
<keyword evidence="3" id="KW-1185">Reference proteome</keyword>
<dbReference type="Proteomes" id="UP000198217">
    <property type="component" value="Chromosome I"/>
</dbReference>
<feature type="compositionally biased region" description="Pro residues" evidence="1">
    <location>
        <begin position="140"/>
        <end position="149"/>
    </location>
</feature>
<dbReference type="AlphaFoldDB" id="A0A1C5KC08"/>
<protein>
    <submittedName>
        <fullName evidence="2">Uncharacterized protein</fullName>
    </submittedName>
</protein>
<accession>A0A1C5KC08</accession>
<proteinExistence type="predicted"/>
<name>A0A1C5KC08_9ACTN</name>
<reference evidence="2 3" key="1">
    <citation type="submission" date="2016-06" db="EMBL/GenBank/DDBJ databases">
        <authorList>
            <person name="Kjaerup R.B."/>
            <person name="Dalgaard T.S."/>
            <person name="Juul-Madsen H.R."/>
        </authorList>
    </citation>
    <scope>NUCLEOTIDE SEQUENCE [LARGE SCALE GENOMIC DNA]</scope>
    <source>
        <strain evidence="2 3">DSM 43904</strain>
    </source>
</reference>
<feature type="compositionally biased region" description="Low complexity" evidence="1">
    <location>
        <begin position="111"/>
        <end position="128"/>
    </location>
</feature>
<dbReference type="EMBL" id="LT607750">
    <property type="protein sequence ID" value="SCG80131.1"/>
    <property type="molecule type" value="Genomic_DNA"/>
</dbReference>